<dbReference type="GO" id="GO:0008081">
    <property type="term" value="F:phosphoric diester hydrolase activity"/>
    <property type="evidence" value="ECO:0007669"/>
    <property type="project" value="InterPro"/>
</dbReference>
<evidence type="ECO:0000313" key="2">
    <source>
        <dbReference type="EMBL" id="TDQ37187.1"/>
    </source>
</evidence>
<dbReference type="InterPro" id="IPR017946">
    <property type="entry name" value="PLC-like_Pdiesterase_TIM-brl"/>
</dbReference>
<feature type="domain" description="GP-PDE" evidence="1">
    <location>
        <begin position="3"/>
        <end position="235"/>
    </location>
</feature>
<dbReference type="PANTHER" id="PTHR46211:SF1">
    <property type="entry name" value="GLYCEROPHOSPHODIESTER PHOSPHODIESTERASE, CYTOPLASMIC"/>
    <property type="match status" value="1"/>
</dbReference>
<dbReference type="PROSITE" id="PS50007">
    <property type="entry name" value="PIPLC_X_DOMAIN"/>
    <property type="match status" value="1"/>
</dbReference>
<protein>
    <submittedName>
        <fullName evidence="2">Glycerophosphoryl diester phosphodiesterase</fullName>
    </submittedName>
</protein>
<organism evidence="2 3">
    <name type="scientific">Aureibacillus halotolerans</name>
    <dbReference type="NCBI Taxonomy" id="1508390"/>
    <lineage>
        <taxon>Bacteria</taxon>
        <taxon>Bacillati</taxon>
        <taxon>Bacillota</taxon>
        <taxon>Bacilli</taxon>
        <taxon>Bacillales</taxon>
        <taxon>Bacillaceae</taxon>
        <taxon>Aureibacillus</taxon>
    </lineage>
</organism>
<evidence type="ECO:0000313" key="3">
    <source>
        <dbReference type="Proteomes" id="UP000295632"/>
    </source>
</evidence>
<dbReference type="InterPro" id="IPR030395">
    <property type="entry name" value="GP_PDE_dom"/>
</dbReference>
<dbReference type="Pfam" id="PF03009">
    <property type="entry name" value="GDPD"/>
    <property type="match status" value="1"/>
</dbReference>
<dbReference type="Proteomes" id="UP000295632">
    <property type="component" value="Unassembled WGS sequence"/>
</dbReference>
<dbReference type="RefSeq" id="WP_166639340.1">
    <property type="nucleotide sequence ID" value="NZ_SNYJ01000014.1"/>
</dbReference>
<dbReference type="AlphaFoldDB" id="A0A4V3D4T3"/>
<dbReference type="PANTHER" id="PTHR46211">
    <property type="entry name" value="GLYCEROPHOSPHORYL DIESTER PHOSPHODIESTERASE"/>
    <property type="match status" value="1"/>
</dbReference>
<comment type="caution">
    <text evidence="2">The sequence shown here is derived from an EMBL/GenBank/DDBJ whole genome shotgun (WGS) entry which is preliminary data.</text>
</comment>
<evidence type="ECO:0000259" key="1">
    <source>
        <dbReference type="PROSITE" id="PS51704"/>
    </source>
</evidence>
<proteinExistence type="predicted"/>
<dbReference type="Gene3D" id="3.20.20.190">
    <property type="entry name" value="Phosphatidylinositol (PI) phosphodiesterase"/>
    <property type="match status" value="1"/>
</dbReference>
<accession>A0A4V3D4T3</accession>
<dbReference type="PROSITE" id="PS51704">
    <property type="entry name" value="GP_PDE"/>
    <property type="match status" value="1"/>
</dbReference>
<dbReference type="SUPFAM" id="SSF51695">
    <property type="entry name" value="PLC-like phosphodiesterases"/>
    <property type="match status" value="1"/>
</dbReference>
<reference evidence="2 3" key="1">
    <citation type="submission" date="2019-03" db="EMBL/GenBank/DDBJ databases">
        <title>Genomic Encyclopedia of Type Strains, Phase IV (KMG-IV): sequencing the most valuable type-strain genomes for metagenomic binning, comparative biology and taxonomic classification.</title>
        <authorList>
            <person name="Goeker M."/>
        </authorList>
    </citation>
    <scope>NUCLEOTIDE SEQUENCE [LARGE SCALE GENOMIC DNA]</scope>
    <source>
        <strain evidence="2 3">DSM 28697</strain>
    </source>
</reference>
<dbReference type="GO" id="GO:0006629">
    <property type="term" value="P:lipid metabolic process"/>
    <property type="evidence" value="ECO:0007669"/>
    <property type="project" value="InterPro"/>
</dbReference>
<sequence length="235" mass="26034">MTLRAVAHRGFSTKYPENTLAAFEAALTFGVSHVELDVHLSKEGVPVVIHDHTLDRTTSLSGPVSQFTVDQLRKADAGNGEFVPTLEEALLCLKHRAKVAVELKQMGQTYPMLEEKTIAIIERVGMINDVYINSFDHYAIEHVRTLHSTVETGLIMHSISPAVFPFMKKIKASSIAVRVESVTEDFVETCRSEGATLIVWPVDSREQFICVAPYPDVLPTVNALDVFQALVEEKA</sequence>
<keyword evidence="3" id="KW-1185">Reference proteome</keyword>
<dbReference type="EMBL" id="SNYJ01000014">
    <property type="protein sequence ID" value="TDQ37187.1"/>
    <property type="molecule type" value="Genomic_DNA"/>
</dbReference>
<gene>
    <name evidence="2" type="ORF">EV213_11466</name>
</gene>
<name>A0A4V3D4T3_9BACI</name>